<dbReference type="PROSITE" id="PS51340">
    <property type="entry name" value="MOSC"/>
    <property type="match status" value="1"/>
</dbReference>
<dbReference type="RefSeq" id="WP_073012834.1">
    <property type="nucleotide sequence ID" value="NZ_FRBW01000002.1"/>
</dbReference>
<protein>
    <recommendedName>
        <fullName evidence="1">MOSC domain-containing protein</fullName>
    </recommendedName>
</protein>
<evidence type="ECO:0000259" key="1">
    <source>
        <dbReference type="PROSITE" id="PS51340"/>
    </source>
</evidence>
<feature type="domain" description="MOSC" evidence="1">
    <location>
        <begin position="40"/>
        <end position="197"/>
    </location>
</feature>
<dbReference type="STRING" id="735517.SAMN05444272_2146"/>
<keyword evidence="3" id="KW-1185">Reference proteome</keyword>
<evidence type="ECO:0000313" key="3">
    <source>
        <dbReference type="Proteomes" id="UP000186002"/>
    </source>
</evidence>
<dbReference type="InterPro" id="IPR011037">
    <property type="entry name" value="Pyrv_Knase-like_insert_dom_sf"/>
</dbReference>
<name>A0A1M7H9C3_9HYPH</name>
<dbReference type="GO" id="GO:0030151">
    <property type="term" value="F:molybdenum ion binding"/>
    <property type="evidence" value="ECO:0007669"/>
    <property type="project" value="InterPro"/>
</dbReference>
<dbReference type="AlphaFoldDB" id="A0A1M7H9C3"/>
<dbReference type="InterPro" id="IPR005302">
    <property type="entry name" value="MoCF_Sase_C"/>
</dbReference>
<accession>A0A1M7H9C3</accession>
<reference evidence="2 3" key="1">
    <citation type="submission" date="2016-11" db="EMBL/GenBank/DDBJ databases">
        <authorList>
            <person name="Jaros S."/>
            <person name="Januszkiewicz K."/>
            <person name="Wedrychowicz H."/>
        </authorList>
    </citation>
    <scope>NUCLEOTIDE SEQUENCE [LARGE SCALE GENOMIC DNA]</scope>
    <source>
        <strain evidence="2 3">DSM 22153</strain>
    </source>
</reference>
<proteinExistence type="predicted"/>
<dbReference type="PANTHER" id="PTHR36930:SF1">
    <property type="entry name" value="MOSC DOMAIN-CONTAINING PROTEIN"/>
    <property type="match status" value="1"/>
</dbReference>
<sequence>MTDASALTSALDALTVIRGRKLKGRVEEVLKTATTEDFNTFACAELQLEMAGIPGGRHSGFSRRSGGREPWYPRGTEMCNERQISILSLEELSVVAGRMELPELKAGWIGGNLALSGLPNLSLIPPRTRLVFAGGAVIRVDGDNAPCRFAGQSIAQHFPEREGLDLLFPQVAKRLRGLVGFVERSGVIRAGEEVTAHIPEQWLYQPD</sequence>
<dbReference type="GO" id="GO:0030170">
    <property type="term" value="F:pyridoxal phosphate binding"/>
    <property type="evidence" value="ECO:0007669"/>
    <property type="project" value="InterPro"/>
</dbReference>
<gene>
    <name evidence="2" type="ORF">SAMN05444272_2146</name>
</gene>
<dbReference type="Gene3D" id="2.40.33.20">
    <property type="entry name" value="PK beta-barrel domain-like"/>
    <property type="match status" value="1"/>
</dbReference>
<dbReference type="Pfam" id="PF03473">
    <property type="entry name" value="MOSC"/>
    <property type="match status" value="1"/>
</dbReference>
<dbReference type="SUPFAM" id="SSF50800">
    <property type="entry name" value="PK beta-barrel domain-like"/>
    <property type="match status" value="1"/>
</dbReference>
<dbReference type="PANTHER" id="PTHR36930">
    <property type="entry name" value="METAL-SULFUR CLUSTER BIOSYNTHESIS PROTEINS YUAD-RELATED"/>
    <property type="match status" value="1"/>
</dbReference>
<evidence type="ECO:0000313" key="2">
    <source>
        <dbReference type="EMBL" id="SHM24996.1"/>
    </source>
</evidence>
<organism evidence="2 3">
    <name type="scientific">Roseibium suaedae</name>
    <dbReference type="NCBI Taxonomy" id="735517"/>
    <lineage>
        <taxon>Bacteria</taxon>
        <taxon>Pseudomonadati</taxon>
        <taxon>Pseudomonadota</taxon>
        <taxon>Alphaproteobacteria</taxon>
        <taxon>Hyphomicrobiales</taxon>
        <taxon>Stappiaceae</taxon>
        <taxon>Roseibium</taxon>
    </lineage>
</organism>
<dbReference type="Proteomes" id="UP000186002">
    <property type="component" value="Unassembled WGS sequence"/>
</dbReference>
<dbReference type="EMBL" id="FRBW01000002">
    <property type="protein sequence ID" value="SHM24996.1"/>
    <property type="molecule type" value="Genomic_DNA"/>
</dbReference>
<dbReference type="InterPro" id="IPR052716">
    <property type="entry name" value="MOSC_domain"/>
</dbReference>
<dbReference type="GO" id="GO:0003824">
    <property type="term" value="F:catalytic activity"/>
    <property type="evidence" value="ECO:0007669"/>
    <property type="project" value="InterPro"/>
</dbReference>